<dbReference type="GO" id="GO:0006355">
    <property type="term" value="P:regulation of DNA-templated transcription"/>
    <property type="evidence" value="ECO:0007669"/>
    <property type="project" value="InterPro"/>
</dbReference>
<dbReference type="PaxDb" id="4097-A0A1S3YTY1"/>
<evidence type="ECO:0000259" key="2">
    <source>
        <dbReference type="PROSITE" id="PS00028"/>
    </source>
</evidence>
<gene>
    <name evidence="3" type="primary">LOC107779510</name>
</gene>
<dbReference type="RefSeq" id="XP_016455445.1">
    <property type="nucleotide sequence ID" value="XM_016599959.1"/>
</dbReference>
<dbReference type="InterPro" id="IPR013087">
    <property type="entry name" value="Znf_C2H2_type"/>
</dbReference>
<dbReference type="STRING" id="4097.A0A1S3YTY1"/>
<sequence>MEKHKCKVCLKNFTNGRFLGGHMTRSHMMNLYIQQKTEQKHQISEETDPILLCSSSSEGEETEEKEMLKKSLRIVDLQDRESETESSQNPTQYRRSKQIKKSRISYTHYMSNYDYRHVPYAESSAYVSARVSSSEPVSTIWDTSPEEDVAYCLMMLSRDKWRKKEIEIVDYYEDDEQEEEKDQKQYKVTK</sequence>
<dbReference type="AlphaFoldDB" id="A0A1S3YTY1"/>
<reference evidence="3" key="1">
    <citation type="submission" date="2025-08" db="UniProtKB">
        <authorList>
            <consortium name="RefSeq"/>
        </authorList>
    </citation>
    <scope>IDENTIFICATION</scope>
</reference>
<dbReference type="KEGG" id="nta:107779510"/>
<evidence type="ECO:0000313" key="3">
    <source>
        <dbReference type="RefSeq" id="XP_016455445.1"/>
    </source>
</evidence>
<dbReference type="OrthoDB" id="9411774at2759"/>
<dbReference type="PANTHER" id="PTHR46326">
    <property type="entry name" value="ZINC FINGER PROTEIN ZAT1-RELATED"/>
    <property type="match status" value="1"/>
</dbReference>
<organism evidence="3">
    <name type="scientific">Nicotiana tabacum</name>
    <name type="common">Common tobacco</name>
    <dbReference type="NCBI Taxonomy" id="4097"/>
    <lineage>
        <taxon>Eukaryota</taxon>
        <taxon>Viridiplantae</taxon>
        <taxon>Streptophyta</taxon>
        <taxon>Embryophyta</taxon>
        <taxon>Tracheophyta</taxon>
        <taxon>Spermatophyta</taxon>
        <taxon>Magnoliopsida</taxon>
        <taxon>eudicotyledons</taxon>
        <taxon>Gunneridae</taxon>
        <taxon>Pentapetalae</taxon>
        <taxon>asterids</taxon>
        <taxon>lamiids</taxon>
        <taxon>Solanales</taxon>
        <taxon>Solanaceae</taxon>
        <taxon>Nicotianoideae</taxon>
        <taxon>Nicotianeae</taxon>
        <taxon>Nicotiana</taxon>
    </lineage>
</organism>
<feature type="domain" description="C2H2-type" evidence="2">
    <location>
        <begin position="6"/>
        <end position="27"/>
    </location>
</feature>
<dbReference type="PANTHER" id="PTHR46326:SF2">
    <property type="entry name" value="ZINC FINGER PROTEIN ZAT1-RELATED"/>
    <property type="match status" value="1"/>
</dbReference>
<dbReference type="InterPro" id="IPR044303">
    <property type="entry name" value="ZAT1/4/9"/>
</dbReference>
<protein>
    <submittedName>
        <fullName evidence="3">Zinc finger protein ZAT4-like</fullName>
    </submittedName>
</protein>
<feature type="region of interest" description="Disordered" evidence="1">
    <location>
        <begin position="78"/>
        <end position="97"/>
    </location>
</feature>
<dbReference type="PROSITE" id="PS00028">
    <property type="entry name" value="ZINC_FINGER_C2H2_1"/>
    <property type="match status" value="1"/>
</dbReference>
<proteinExistence type="predicted"/>
<name>A0A1S3YTY1_TOBAC</name>
<evidence type="ECO:0000256" key="1">
    <source>
        <dbReference type="SAM" id="MobiDB-lite"/>
    </source>
</evidence>
<accession>A0A1S3YTY1</accession>